<name>Q9MGB7_9STRA</name>
<gene>
    <name evidence="3" type="primary">rps4</name>
</gene>
<organism evidence="3">
    <name type="scientific">Synura synuroidea</name>
    <dbReference type="NCBI Taxonomy" id="47573"/>
    <lineage>
        <taxon>Eukaryota</taxon>
        <taxon>Sar</taxon>
        <taxon>Stramenopiles</taxon>
        <taxon>Ochrophyta</taxon>
        <taxon>Synurophyceae</taxon>
        <taxon>Synurales</taxon>
        <taxon>Mallomonadaceae</taxon>
        <taxon>Synura</taxon>
    </lineage>
</organism>
<dbReference type="SUPFAM" id="SSF55174">
    <property type="entry name" value="Alpha-L RNA-binding motif"/>
    <property type="match status" value="1"/>
</dbReference>
<dbReference type="RefSeq" id="NP_038166.1">
    <property type="nucleotide sequence ID" value="NC_002174.1"/>
</dbReference>
<dbReference type="SMART" id="SM00363">
    <property type="entry name" value="S4"/>
    <property type="match status" value="1"/>
</dbReference>
<keyword evidence="1" id="KW-0694">RNA-binding</keyword>
<keyword evidence="3" id="KW-0687">Ribonucleoprotein</keyword>
<dbReference type="PROSITE" id="PS50889">
    <property type="entry name" value="S4"/>
    <property type="match status" value="1"/>
</dbReference>
<sequence>MRKFKKFKFFSKINLNSFYTKILKFKRTKWKIAQNYIKKNKLKNVLLNYRYNLVRVKSWFRLKASYKDNLLNKNKIQGKFDFKLKIDKPILKDFLLTLLRLDVLLCRLRFFSSIYESKNFILNGNVYINNKCCYNNKQILRAGFIITFNNKYNQTLFNKFITKEIYFSFVEIDYYTKTIIIIKIILNLIF</sequence>
<proteinExistence type="predicted"/>
<geneLocation type="mitochondrion" evidence="3"/>
<keyword evidence="3" id="KW-0496">Mitochondrion</keyword>
<dbReference type="Pfam" id="PF01479">
    <property type="entry name" value="S4"/>
    <property type="match status" value="1"/>
</dbReference>
<dbReference type="InterPro" id="IPR002942">
    <property type="entry name" value="S4_RNA-bd"/>
</dbReference>
<dbReference type="AlphaFoldDB" id="Q9MGB7"/>
<dbReference type="GO" id="GO:0003723">
    <property type="term" value="F:RNA binding"/>
    <property type="evidence" value="ECO:0007669"/>
    <property type="project" value="UniProtKB-KW"/>
</dbReference>
<feature type="domain" description="RNA-binding S4" evidence="2">
    <location>
        <begin position="99"/>
        <end position="160"/>
    </location>
</feature>
<evidence type="ECO:0000313" key="3">
    <source>
        <dbReference type="EMBL" id="AAF36932.1"/>
    </source>
</evidence>
<keyword evidence="3" id="KW-0689">Ribosomal protein</keyword>
<dbReference type="CDD" id="cd00165">
    <property type="entry name" value="S4"/>
    <property type="match status" value="1"/>
</dbReference>
<dbReference type="GeneID" id="801051"/>
<dbReference type="InterPro" id="IPR036986">
    <property type="entry name" value="S4_RNA-bd_sf"/>
</dbReference>
<dbReference type="GO" id="GO:0005840">
    <property type="term" value="C:ribosome"/>
    <property type="evidence" value="ECO:0007669"/>
    <property type="project" value="UniProtKB-KW"/>
</dbReference>
<dbReference type="EMBL" id="AF222718">
    <property type="protein sequence ID" value="AAF36932.1"/>
    <property type="molecule type" value="Genomic_DNA"/>
</dbReference>
<dbReference type="Gene3D" id="3.10.290.10">
    <property type="entry name" value="RNA-binding S4 domain"/>
    <property type="match status" value="1"/>
</dbReference>
<evidence type="ECO:0000259" key="2">
    <source>
        <dbReference type="SMART" id="SM00363"/>
    </source>
</evidence>
<reference evidence="3" key="1">
    <citation type="journal article" date="2000" name="Nucleic Acids Res.">
        <title>The mitochondrial genome of the stramenopile alga Chrysodidymus synuroideus. Complete sequence, gene content and genome organization.</title>
        <authorList>
            <person name="Chesnick J.M."/>
            <person name="Goff M."/>
            <person name="Graham J."/>
            <person name="Ocampo C."/>
            <person name="Lang B.F."/>
            <person name="Seif E."/>
            <person name="Burger G."/>
        </authorList>
    </citation>
    <scope>NUCLEOTIDE SEQUENCE</scope>
</reference>
<evidence type="ECO:0000256" key="1">
    <source>
        <dbReference type="PROSITE-ProRule" id="PRU00182"/>
    </source>
</evidence>
<protein>
    <submittedName>
        <fullName evidence="3">Ribosomal protein S4</fullName>
    </submittedName>
</protein>
<accession>Q9MGB7</accession>